<evidence type="ECO:0000259" key="2">
    <source>
        <dbReference type="Pfam" id="PF17803"/>
    </source>
</evidence>
<dbReference type="NCBIfam" id="TIGR01965">
    <property type="entry name" value="VCBS_repeat"/>
    <property type="match status" value="7"/>
</dbReference>
<dbReference type="InterPro" id="IPR040853">
    <property type="entry name" value="RapA2_cadherin-like"/>
</dbReference>
<reference evidence="3 4" key="1">
    <citation type="submission" date="2016-01" db="EMBL/GenBank/DDBJ databases">
        <title>The new phylogeny of the genus Mycobacterium.</title>
        <authorList>
            <person name="Tarcisio F."/>
            <person name="Conor M."/>
            <person name="Antonella G."/>
            <person name="Elisabetta G."/>
            <person name="Giulia F.S."/>
            <person name="Sara T."/>
            <person name="Anna F."/>
            <person name="Clotilde B."/>
            <person name="Roberto B."/>
            <person name="Veronica D.S."/>
            <person name="Fabio R."/>
            <person name="Monica P."/>
            <person name="Olivier J."/>
            <person name="Enrico T."/>
            <person name="Nicola S."/>
        </authorList>
    </citation>
    <scope>NUCLEOTIDE SEQUENCE [LARGE SCALE GENOMIC DNA]</scope>
    <source>
        <strain evidence="3 4">DSM 45541</strain>
    </source>
</reference>
<dbReference type="Gene3D" id="2.60.40.10">
    <property type="entry name" value="Immunoglobulins"/>
    <property type="match status" value="3"/>
</dbReference>
<comment type="caution">
    <text evidence="3">The sequence shown here is derived from an EMBL/GenBank/DDBJ whole genome shotgun (WGS) entry which is preliminary data.</text>
</comment>
<dbReference type="Pfam" id="PF17963">
    <property type="entry name" value="Big_9"/>
    <property type="match status" value="5"/>
</dbReference>
<dbReference type="SUPFAM" id="SSF69304">
    <property type="entry name" value="Tricorn protease N-terminal domain"/>
    <property type="match status" value="1"/>
</dbReference>
<feature type="compositionally biased region" description="Acidic residues" evidence="1">
    <location>
        <begin position="1"/>
        <end position="19"/>
    </location>
</feature>
<feature type="compositionally biased region" description="Low complexity" evidence="1">
    <location>
        <begin position="54"/>
        <end position="66"/>
    </location>
</feature>
<protein>
    <recommendedName>
        <fullName evidence="2">RapA2 cadherin-like domain-containing protein</fullName>
    </recommendedName>
</protein>
<dbReference type="EMBL" id="LQPC01000009">
    <property type="protein sequence ID" value="ORV92512.1"/>
    <property type="molecule type" value="Genomic_DNA"/>
</dbReference>
<evidence type="ECO:0000313" key="4">
    <source>
        <dbReference type="Proteomes" id="UP000193622"/>
    </source>
</evidence>
<feature type="region of interest" description="Disordered" evidence="1">
    <location>
        <begin position="1"/>
        <end position="72"/>
    </location>
</feature>
<dbReference type="Pfam" id="PF17803">
    <property type="entry name" value="Cadherin_4"/>
    <property type="match status" value="1"/>
</dbReference>
<feature type="compositionally biased region" description="Basic and acidic residues" evidence="1">
    <location>
        <begin position="20"/>
        <end position="29"/>
    </location>
</feature>
<dbReference type="GO" id="GO:0005975">
    <property type="term" value="P:carbohydrate metabolic process"/>
    <property type="evidence" value="ECO:0007669"/>
    <property type="project" value="UniProtKB-ARBA"/>
</dbReference>
<proteinExistence type="predicted"/>
<dbReference type="Proteomes" id="UP000193622">
    <property type="component" value="Unassembled WGS sequence"/>
</dbReference>
<evidence type="ECO:0000313" key="3">
    <source>
        <dbReference type="EMBL" id="ORV92512.1"/>
    </source>
</evidence>
<name>A0A1X1X0X1_MYCIR</name>
<sequence>MSDGSSAEDDPTETSDIEADDRRDSRAAEPDEALADRAPISHHQKDAPADSSVAEAPTDADATLPTPTAPPAPVADVTVAVVEEPPVEEPEPNGATSVMSLLSSVLAPLGASDNEVPVDSPLAWGLLAFARRQVGQRSEETGVGLRTTALDTAAAADPNAAAPTGRAWVFSPGWSTGRVVGLVLGSDSDGDRLTYTAPTNTEKGTVAITSGGWFTYTPSDEARHTAAKIGATDEDRADSFVVTIDDGNGNLTEVEVNVEIRPANSRPNASGSIGLPNAETGAVTGVVVTEDSDGDTVTYRASTSDKGSVVFNDDGTFVYTPTDAAREAAANRSFWAFGARRDTFTVTVDDGYGGTDTVRFTVQIAAADNAAPVFDSVDERDPSAWTGRVSGRVFATDADGDRLSYAGSTVTEKGRVTVFSSGRFVYTPSSEARHAAAAVGATSAEKVDTFAVTVTDGFGGSLVVPVTITIAPRNAAPRISRASASRPDAETGVVDVAVSATDSDGDVLTFTASASTTKGTVVGNGNGSFTYTPTAAARRAAARDDATAADRTDTVTVTVTDGHGGIVTTTVTVSIAPSTSANSDPTGGAFSVDAPGANGVVTGTVTATDPDGDTLSYSGSGTTAKGTVVVEADGGFTYTPTAAARHAASAVGAPTSALTDSFTVTVADGLGGTLTVPVTVSIVGANAVPEASFSAGNPDPTTGVVAGIVTATDVDGDTQTFSAPMLSAKGGEVTLNTTTGQFSYKPTDAARAQAAQTAGADTDTFTVTVSDGHGGIDTVTVSVTIAPPVVTTTETTPGTPASSVIVASDGTRYQVTSDYDPQSGLPNGFTRVSILDDDGRVITTSDDITGAMFSGSSAVVRPDGSLLLVTMNSSGNISYVSVVDAQGVVSEAGTVTGIAASPISLSDNGTAFFTAVEINTDDQGNPVGFAYRLARVSAANDTQIYDVNGLTVGLPVVTPDGSAYLLRYGSSVILAIAPDGTATSHFEQPIASATQLVLASDGNVYAAVTTTSGQAGNVTDVLMFSGSTLTVRQIPGVLGFGGAPMTVGPDGSVHVVTGAQTPTGIQFSLSRITATAIQTTTFEGNFTSFVRVAGDGTAYIQAQRFSGNNIVRELKIVRTDGTVISVTIPGQGAALQANGGNLVVAPDGTAYTSYISETGRFHIAVITADGAITTRALPVGVSVDQPVSISPTGAAFQRVSRVDPETGQSFVSVVSVATGAVSEEIPGLGAVSMGTDPIVFGPDGRGYVFAAQPSEDGGSPTTSVLVLRADGSTLDTFTAVGSVVAGLQPGGLTGFLPRLVAFAPDGTAYVTISPGPDVVGGVSEVWAVSAAGAVKVIEVAATQVVMVSVDLDGTAYLSAGYRDEATGDGVTKVHAIGDAPVVGVPGFVVDEVDSETGSVTGHFKVFGPKGQALSYQLDTSVSAEVGSLDVDSATGVWTFTPTQAAREAAYLTAGADAVPFAVIVTDGERSVTVDASAPIAELAPYQPPVINEAEPYTVALGGADPSTGAISGQVNVTDDEVLTYYVVTQPDPALGTVELNAQTGQWTFTPTARARVLAQALGQQSVEFTFAVAASDGTTATVPITITEPITGSAVAAVRLPSGANPVQSFIDPDTGAGYFFTYNEEQQTSQVAAIVERNGSYRIVADSPVSGVVIGTVTVGDTNYVVSVTFGAEYHTYLSRLGFDGLTPLGAAIPGEPLDFEGDLVTPRHFTAGGTTYLVTQSDTSDSGPAEVRVTVLTPDGLGWTAILPGGFQEVIMAGGRAFVRSQSGNYESGYETHLTLVGPEGVTPPTISMPGTMSRDPLVIGGTTYVLTIDDSELISRVSALTADGAVYVGEVPGRVTGDPVMIGGTPYLLSEIGRWNSVETRRVYLSTFGPAALSMAGVGDPLAGYLSSGSGEFAGRLDIGGTTYVVVRTYDAETGIQTRLMRVSAEGLTPVGDGVHDTTESPDPIVVLVAGNPYVATWTGDATGHQVHLLAVGPSGLTPVGEPVHLVSTNYLAQARSFIVGDTVYLAAQTTRPGLSGWETYLLRVGPTGLALVGSPIAGELEDHGVDAAVVGDTAYLVTVTGNDESGYQTHLTAVQQDSAAPVDVVIPGRVIQTYGAPFPRLVSVGDTTYLMTVTGNYWDGDQHFYLTEIGPDGVTPPGVARPGIPDDEPLVIEGKTYVISIVRREVPEEGYWRADRTYLTVLEPGTPAVEHLIPGGIQRGPVAVGGTTYLMSTTVTGDGRDIEDYQTQLWEMTGYGPVRVAEPFPGPPNGFNHDIVLIGDTTYLTTAAGLWAVGVDTAQASQEF</sequence>
<dbReference type="SUPFAM" id="SSF101898">
    <property type="entry name" value="NHL repeat"/>
    <property type="match status" value="1"/>
</dbReference>
<dbReference type="InterPro" id="IPR013783">
    <property type="entry name" value="Ig-like_fold"/>
</dbReference>
<dbReference type="RefSeq" id="WP_085171928.1">
    <property type="nucleotide sequence ID" value="NZ_LQPC01000009.1"/>
</dbReference>
<feature type="domain" description="RapA2 cadherin-like" evidence="2">
    <location>
        <begin position="466"/>
        <end position="531"/>
    </location>
</feature>
<evidence type="ECO:0000256" key="1">
    <source>
        <dbReference type="SAM" id="MobiDB-lite"/>
    </source>
</evidence>
<accession>A0A1X1X0X1</accession>
<dbReference type="InterPro" id="IPR010221">
    <property type="entry name" value="VCBS_dom"/>
</dbReference>
<organism evidence="3 4">
    <name type="scientific">Mycolicibacterium iranicum</name>
    <name type="common">Mycobacterium iranicum</name>
    <dbReference type="NCBI Taxonomy" id="912594"/>
    <lineage>
        <taxon>Bacteria</taxon>
        <taxon>Bacillati</taxon>
        <taxon>Actinomycetota</taxon>
        <taxon>Actinomycetes</taxon>
        <taxon>Mycobacteriales</taxon>
        <taxon>Mycobacteriaceae</taxon>
        <taxon>Mycolicibacterium</taxon>
    </lineage>
</organism>
<gene>
    <name evidence="3" type="ORF">AWC12_02770</name>
</gene>